<evidence type="ECO:0000313" key="2">
    <source>
        <dbReference type="Proteomes" id="UP001642484"/>
    </source>
</evidence>
<evidence type="ECO:0008006" key="3">
    <source>
        <dbReference type="Google" id="ProtNLM"/>
    </source>
</evidence>
<dbReference type="PANTHER" id="PTHR33050">
    <property type="entry name" value="REVERSE TRANSCRIPTASE DOMAIN-CONTAINING PROTEIN"/>
    <property type="match status" value="1"/>
</dbReference>
<dbReference type="InterPro" id="IPR052055">
    <property type="entry name" value="Hepadnavirus_pol/RT"/>
</dbReference>
<accession>A0ABP0SV38</accession>
<dbReference type="Proteomes" id="UP001642484">
    <property type="component" value="Unassembled WGS sequence"/>
</dbReference>
<protein>
    <recommendedName>
        <fullName evidence="3">Reverse transcriptase domain-containing protein</fullName>
    </recommendedName>
</protein>
<keyword evidence="2" id="KW-1185">Reference proteome</keyword>
<sequence length="1119" mass="125100">MAIHLSSEVTRVLEANLFSNPHKIALKRVRFFKKWTTRAEELREQEAALKQNMPLHLSKLLAAKRLKLVEEMLEDCGFPDAKLVADISHGFKLTGWLNQTGIFPRHTKRPQFSVETLRKLAKGLNKSIISQLQSSGFEDDIVKKTWELTKEEVDAGYIWEDHANDKWSCLAKRFGLVQKEKIRMIDDCTVGGLNKTIGVVEKFRIHCLDEMVAYLAWFLQRARETGSAIDLLGRTYDLKSAYKQFGVCEDDRDFVLQFAAAQEAQYPGPMCEQLVKFLDGECASLGSKLLRSEKKGDKFVCISGIYHTEAEFVKLATALWHPFDMAVHMPDSMLKCLYDHLTLSPAELVKKRIRVFSEWTSWAKDLQRDEIALKNPMNPDARVLLTQKRIMLMKKVAQSMAWPDLAVFDEMSQGFRNSGSATKSNIFQTGLKAASMSEEQLMRDTNFMRPALLGKIRSQRDDEFSRELFEMTVEEASNKRWLQGPLTPTQVSDVVGDKWMPVRRFGILQKEKLRPIDDFKENQVNDTFSRAEKVTLYALDYLIWAVLALVRLYKSGGEFSYTLSTGERLVGHVHQDWLSCDSEFLITALDLKSAYKQLPLHPKDQAKAVVSLWSHQHNDVRCFVTKTLPFGAAGSVHNFLRVSAFLHAAGCQLGILWSNYFDDFPIVTHQKNTSSTMVAAKGLLSLFGFTYAQDKLNPFGKQTEVLGVVVDLADTPKGAVRVTNKPSRVDDLTVALNDILGAGSVVPSQLPSILGKLQYADAQVWGRAGRLALAQLRELGHTSTQRVQLDPCQLQSFDILKRRLCSGKPRKFVADVVEKPWIIFSDGALEYKDGKAIATIGGVAFPPGGRPEVFGGFVPDDLMSRWQAGGKTHVIGLVELYAGIVSLLHWKPRITSSRVILFVDNWPALDVLVKGTSIEPEWRDMLLCIEDPEEDQFMLWLARVPSPSNLADHPSRGISSTSAGLNFNVSTPDGQVLQLTCPDGVSAGMVVSFAYFPLEEHQDDLGTESIAMHEDDRLRLEEGAAIAAARQEELNAAGVVMAVPPPPTEEFEGFSFPPATFAAGQNAIVTRSSGEESGCYILEVFLTALGPLYTVYLGSAEDGTYITKNCEESDLRAWT</sequence>
<reference evidence="1 2" key="1">
    <citation type="submission" date="2024-02" db="EMBL/GenBank/DDBJ databases">
        <authorList>
            <person name="Chen Y."/>
            <person name="Shah S."/>
            <person name="Dougan E. K."/>
            <person name="Thang M."/>
            <person name="Chan C."/>
        </authorList>
    </citation>
    <scope>NUCLEOTIDE SEQUENCE [LARGE SCALE GENOMIC DNA]</scope>
</reference>
<name>A0ABP0SV38_9DINO</name>
<dbReference type="EMBL" id="CAXAMN010028306">
    <property type="protein sequence ID" value="CAK9116071.1"/>
    <property type="molecule type" value="Genomic_DNA"/>
</dbReference>
<gene>
    <name evidence="1" type="ORF">CCMP2556_LOCUS53763</name>
</gene>
<proteinExistence type="predicted"/>
<dbReference type="Gene3D" id="3.10.10.10">
    <property type="entry name" value="HIV Type 1 Reverse Transcriptase, subunit A, domain 1"/>
    <property type="match status" value="1"/>
</dbReference>
<dbReference type="Gene3D" id="3.30.70.270">
    <property type="match status" value="1"/>
</dbReference>
<dbReference type="SUPFAM" id="SSF56672">
    <property type="entry name" value="DNA/RNA polymerases"/>
    <property type="match status" value="1"/>
</dbReference>
<dbReference type="PANTHER" id="PTHR33050:SF7">
    <property type="entry name" value="RIBONUCLEASE H"/>
    <property type="match status" value="1"/>
</dbReference>
<evidence type="ECO:0000313" key="1">
    <source>
        <dbReference type="EMBL" id="CAK9116071.1"/>
    </source>
</evidence>
<comment type="caution">
    <text evidence="1">The sequence shown here is derived from an EMBL/GenBank/DDBJ whole genome shotgun (WGS) entry which is preliminary data.</text>
</comment>
<dbReference type="InterPro" id="IPR043128">
    <property type="entry name" value="Rev_trsase/Diguanyl_cyclase"/>
</dbReference>
<dbReference type="InterPro" id="IPR043502">
    <property type="entry name" value="DNA/RNA_pol_sf"/>
</dbReference>
<organism evidence="1 2">
    <name type="scientific">Durusdinium trenchii</name>
    <dbReference type="NCBI Taxonomy" id="1381693"/>
    <lineage>
        <taxon>Eukaryota</taxon>
        <taxon>Sar</taxon>
        <taxon>Alveolata</taxon>
        <taxon>Dinophyceae</taxon>
        <taxon>Suessiales</taxon>
        <taxon>Symbiodiniaceae</taxon>
        <taxon>Durusdinium</taxon>
    </lineage>
</organism>